<gene>
    <name evidence="3" type="ORF">AMOR_54930</name>
</gene>
<dbReference type="Proteomes" id="UP001162891">
    <property type="component" value="Chromosome"/>
</dbReference>
<dbReference type="SUPFAM" id="SSF54637">
    <property type="entry name" value="Thioesterase/thiol ester dehydrase-isomerase"/>
    <property type="match status" value="1"/>
</dbReference>
<dbReference type="NCBIfam" id="TIGR00051">
    <property type="entry name" value="YbgC/FadM family acyl-CoA thioesterase"/>
    <property type="match status" value="1"/>
</dbReference>
<dbReference type="Gene3D" id="3.10.129.10">
    <property type="entry name" value="Hotdog Thioesterase"/>
    <property type="match status" value="1"/>
</dbReference>
<dbReference type="RefSeq" id="WP_248356574.1">
    <property type="nucleotide sequence ID" value="NZ_AP025591.1"/>
</dbReference>
<dbReference type="PANTHER" id="PTHR31793">
    <property type="entry name" value="4-HYDROXYBENZOYL-COA THIOESTERASE FAMILY MEMBER"/>
    <property type="match status" value="1"/>
</dbReference>
<protein>
    <submittedName>
        <fullName evidence="3">Thioesterase</fullName>
    </submittedName>
</protein>
<accession>A0ABM7X3X7</accession>
<name>A0ABM7X3X7_9BACT</name>
<dbReference type="PANTHER" id="PTHR31793:SF27">
    <property type="entry name" value="NOVEL THIOESTERASE SUPERFAMILY DOMAIN AND SAPOSIN A-TYPE DOMAIN CONTAINING PROTEIN (0610012H03RIK)"/>
    <property type="match status" value="1"/>
</dbReference>
<keyword evidence="4" id="KW-1185">Reference proteome</keyword>
<organism evidence="3 4">
    <name type="scientific">Anaeromyxobacter oryzae</name>
    <dbReference type="NCBI Taxonomy" id="2918170"/>
    <lineage>
        <taxon>Bacteria</taxon>
        <taxon>Pseudomonadati</taxon>
        <taxon>Myxococcota</taxon>
        <taxon>Myxococcia</taxon>
        <taxon>Myxococcales</taxon>
        <taxon>Cystobacterineae</taxon>
        <taxon>Anaeromyxobacteraceae</taxon>
        <taxon>Anaeromyxobacter</taxon>
    </lineage>
</organism>
<dbReference type="CDD" id="cd00586">
    <property type="entry name" value="4HBT"/>
    <property type="match status" value="1"/>
</dbReference>
<evidence type="ECO:0000313" key="4">
    <source>
        <dbReference type="Proteomes" id="UP001162891"/>
    </source>
</evidence>
<evidence type="ECO:0000256" key="2">
    <source>
        <dbReference type="ARBA" id="ARBA00022801"/>
    </source>
</evidence>
<dbReference type="EMBL" id="AP025591">
    <property type="protein sequence ID" value="BDG06497.1"/>
    <property type="molecule type" value="Genomic_DNA"/>
</dbReference>
<evidence type="ECO:0000313" key="3">
    <source>
        <dbReference type="EMBL" id="BDG06497.1"/>
    </source>
</evidence>
<sequence length="140" mass="15920">MVKTELRVIYGDTDQMGVVYYANYLRYFEAGRNEFIRAKGLRYRDFEASYRLRLPVAEVGVSYKLPARYDDLVAVETSLVEARRASARFGYRLVRGDDLLATGFTVHACIDLEGRVQRLPRELLDRLSSGEALSGAVSKE</sequence>
<proteinExistence type="inferred from homology"/>
<evidence type="ECO:0000256" key="1">
    <source>
        <dbReference type="ARBA" id="ARBA00005953"/>
    </source>
</evidence>
<dbReference type="InterPro" id="IPR029069">
    <property type="entry name" value="HotDog_dom_sf"/>
</dbReference>
<dbReference type="PIRSF" id="PIRSF003230">
    <property type="entry name" value="YbgC"/>
    <property type="match status" value="1"/>
</dbReference>
<dbReference type="InterPro" id="IPR006684">
    <property type="entry name" value="YbgC/YbaW"/>
</dbReference>
<dbReference type="InterPro" id="IPR050563">
    <property type="entry name" value="4-hydroxybenzoyl-CoA_TE"/>
</dbReference>
<comment type="similarity">
    <text evidence="1">Belongs to the 4-hydroxybenzoyl-CoA thioesterase family.</text>
</comment>
<dbReference type="Pfam" id="PF13279">
    <property type="entry name" value="4HBT_2"/>
    <property type="match status" value="1"/>
</dbReference>
<keyword evidence="2" id="KW-0378">Hydrolase</keyword>
<reference evidence="4" key="1">
    <citation type="journal article" date="2022" name="Int. J. Syst. Evol. Microbiol.">
        <title>Anaeromyxobacter oryzae sp. nov., Anaeromyxobacter diazotrophicus sp. nov. and Anaeromyxobacter paludicola sp. nov., isolated from paddy soils.</title>
        <authorList>
            <person name="Itoh H."/>
            <person name="Xu Z."/>
            <person name="Mise K."/>
            <person name="Masuda Y."/>
            <person name="Ushijima N."/>
            <person name="Hayakawa C."/>
            <person name="Shiratori Y."/>
            <person name="Senoo K."/>
        </authorList>
    </citation>
    <scope>NUCLEOTIDE SEQUENCE [LARGE SCALE GENOMIC DNA]</scope>
    <source>
        <strain evidence="4">Red232</strain>
    </source>
</reference>